<gene>
    <name evidence="9" type="primary">trpG</name>
</gene>
<dbReference type="PANTHER" id="PTHR43418">
    <property type="entry name" value="MULTIFUNCTIONAL TRYPTOPHAN BIOSYNTHESIS PROTEIN-RELATED"/>
    <property type="match status" value="1"/>
</dbReference>
<evidence type="ECO:0000313" key="9">
    <source>
        <dbReference type="EMBL" id="UEQ11993.1"/>
    </source>
</evidence>
<dbReference type="SUPFAM" id="SSF52317">
    <property type="entry name" value="Class I glutamine amidotransferase-like"/>
    <property type="match status" value="1"/>
</dbReference>
<dbReference type="PRINTS" id="PR00097">
    <property type="entry name" value="ANTSNTHASEII"/>
</dbReference>
<evidence type="ECO:0000256" key="2">
    <source>
        <dbReference type="ARBA" id="ARBA00011743"/>
    </source>
</evidence>
<evidence type="ECO:0000256" key="7">
    <source>
        <dbReference type="ARBA" id="ARBA00082672"/>
    </source>
</evidence>
<dbReference type="FunFam" id="3.40.50.880:FF:000003">
    <property type="entry name" value="Anthranilate synthase component II"/>
    <property type="match status" value="1"/>
</dbReference>
<dbReference type="EMBL" id="MK641509">
    <property type="protein sequence ID" value="UEQ11993.1"/>
    <property type="molecule type" value="Genomic_DNA"/>
</dbReference>
<sequence length="158" mass="17278">MAWNEIQQLSPSHIIISPGPGSPCNSGISLSVINNISNNIPILGVCLGHQSIGCVYGASISHAPYPVHGKTSAIYHSGKGIFSGIPSPFDAARYHSLIIESDQLPKYLEITGWTEDGTIMACQHKLYSHVYGIQFHPESLWTTYGKKLLNNFLHFKNS</sequence>
<keyword evidence="5" id="KW-0057">Aromatic amino acid biosynthesis</keyword>
<dbReference type="AlphaFoldDB" id="A0A8K1YUE8"/>
<reference evidence="9" key="1">
    <citation type="submission" date="2019-03" db="EMBL/GenBank/DDBJ databases">
        <title>Phycologia Chloroplast and mitochondrial genomes of Kumanoa mahlacensis.</title>
        <authorList>
            <person name="Fang K."/>
        </authorList>
    </citation>
    <scope>NUCLEOTIDE SEQUENCE</scope>
    <source>
        <strain evidence="9">SAS-FKP1701</strain>
    </source>
</reference>
<dbReference type="GO" id="GO:0005829">
    <property type="term" value="C:cytosol"/>
    <property type="evidence" value="ECO:0007669"/>
    <property type="project" value="TreeGrafter"/>
</dbReference>
<keyword evidence="9" id="KW-0934">Plastid</keyword>
<keyword evidence="6" id="KW-0315">Glutamine amidotransferase</keyword>
<evidence type="ECO:0000259" key="8">
    <source>
        <dbReference type="Pfam" id="PF00117"/>
    </source>
</evidence>
<dbReference type="InterPro" id="IPR050472">
    <property type="entry name" value="Anth_synth/Amidotransfase"/>
</dbReference>
<keyword evidence="5" id="KW-0028">Amino-acid biosynthesis</keyword>
<keyword evidence="5" id="KW-0822">Tryptophan biosynthesis</keyword>
<keyword evidence="9" id="KW-0150">Chloroplast</keyword>
<evidence type="ECO:0000256" key="3">
    <source>
        <dbReference type="ARBA" id="ARBA00012266"/>
    </source>
</evidence>
<dbReference type="EC" id="4.1.3.27" evidence="3"/>
<dbReference type="Gene3D" id="3.40.50.880">
    <property type="match status" value="1"/>
</dbReference>
<accession>A0A8K1YUE8</accession>
<evidence type="ECO:0000256" key="6">
    <source>
        <dbReference type="ARBA" id="ARBA00022962"/>
    </source>
</evidence>
<dbReference type="PRINTS" id="PR00096">
    <property type="entry name" value="GATASE"/>
</dbReference>
<organism evidence="9">
    <name type="scientific">Kumanoa mahlacensis</name>
    <dbReference type="NCBI Taxonomy" id="1196387"/>
    <lineage>
        <taxon>Eukaryota</taxon>
        <taxon>Rhodophyta</taxon>
        <taxon>Florideophyceae</taxon>
        <taxon>Nemaliophycidae</taxon>
        <taxon>Batrachospermales</taxon>
        <taxon>Batrachospermaceae</taxon>
        <taxon>Kumanoa</taxon>
    </lineage>
</organism>
<geneLocation type="chloroplast" evidence="9"/>
<comment type="pathway">
    <text evidence="1">Amino-acid biosynthesis; L-tryptophan biosynthesis; L-tryptophan from chorismate: step 1/5.</text>
</comment>
<evidence type="ECO:0000256" key="1">
    <source>
        <dbReference type="ARBA" id="ARBA00004873"/>
    </source>
</evidence>
<evidence type="ECO:0000256" key="5">
    <source>
        <dbReference type="ARBA" id="ARBA00022822"/>
    </source>
</evidence>
<dbReference type="InterPro" id="IPR006221">
    <property type="entry name" value="TrpG/PapA_dom"/>
</dbReference>
<dbReference type="PRINTS" id="PR00099">
    <property type="entry name" value="CPSGATASE"/>
</dbReference>
<proteinExistence type="predicted"/>
<protein>
    <recommendedName>
        <fullName evidence="4">Anthranilate synthase component 2</fullName>
        <ecNumber evidence="3">4.1.3.27</ecNumber>
    </recommendedName>
    <alternativeName>
        <fullName evidence="7">Anthranilate synthase, glutamine amidotransferase component</fullName>
    </alternativeName>
</protein>
<dbReference type="Pfam" id="PF00117">
    <property type="entry name" value="GATase"/>
    <property type="match status" value="1"/>
</dbReference>
<dbReference type="InterPro" id="IPR017926">
    <property type="entry name" value="GATASE"/>
</dbReference>
<feature type="domain" description="Glutamine amidotransferase" evidence="8">
    <location>
        <begin position="5"/>
        <end position="153"/>
    </location>
</feature>
<dbReference type="GO" id="GO:0004049">
    <property type="term" value="F:anthranilate synthase activity"/>
    <property type="evidence" value="ECO:0007669"/>
    <property type="project" value="UniProtKB-EC"/>
</dbReference>
<evidence type="ECO:0000256" key="4">
    <source>
        <dbReference type="ARBA" id="ARBA00020654"/>
    </source>
</evidence>
<dbReference type="PANTHER" id="PTHR43418:SF4">
    <property type="entry name" value="MULTIFUNCTIONAL TRYPTOPHAN BIOSYNTHESIS PROTEIN"/>
    <property type="match status" value="1"/>
</dbReference>
<dbReference type="InterPro" id="IPR029062">
    <property type="entry name" value="Class_I_gatase-like"/>
</dbReference>
<dbReference type="GO" id="GO:0000162">
    <property type="term" value="P:L-tryptophan biosynthetic process"/>
    <property type="evidence" value="ECO:0007669"/>
    <property type="project" value="UniProtKB-KW"/>
</dbReference>
<dbReference type="PROSITE" id="PS51273">
    <property type="entry name" value="GATASE_TYPE_1"/>
    <property type="match status" value="1"/>
</dbReference>
<comment type="subunit">
    <text evidence="2">Tetramer of two components I and two components II.</text>
</comment>
<dbReference type="CDD" id="cd01743">
    <property type="entry name" value="GATase1_Anthranilate_Synthase"/>
    <property type="match status" value="1"/>
</dbReference>
<name>A0A8K1YUE8_9FLOR</name>
<dbReference type="NCBIfam" id="TIGR00566">
    <property type="entry name" value="trpG_papA"/>
    <property type="match status" value="1"/>
</dbReference>